<accession>A0ABQ0EAG5</accession>
<dbReference type="InterPro" id="IPR010090">
    <property type="entry name" value="Phage_tape_meas"/>
</dbReference>
<proteinExistence type="predicted"/>
<reference evidence="3 4" key="1">
    <citation type="journal article" date="2025" name="Int. J. Syst. Evol. Microbiol.">
        <title>Desulfovibrio falkowii sp. nov., Porphyromonas miyakawae sp. nov., Mediterraneibacter flintii sp. nov. and Owariibacterium komagatae gen. nov., sp. nov., isolated from human faeces.</title>
        <authorList>
            <person name="Hamaguchi T."/>
            <person name="Ohara M."/>
            <person name="Hisatomi A."/>
            <person name="Sekiguchi K."/>
            <person name="Takeda J.I."/>
            <person name="Ueyama J."/>
            <person name="Ito M."/>
            <person name="Nishiwaki H."/>
            <person name="Ogi T."/>
            <person name="Hirayama M."/>
            <person name="Ohkuma M."/>
            <person name="Sakamoto M."/>
            <person name="Ohno K."/>
        </authorList>
    </citation>
    <scope>NUCLEOTIDE SEQUENCE [LARGE SCALE GENOMIC DNA]</scope>
    <source>
        <strain evidence="3 4">13CB8C</strain>
    </source>
</reference>
<dbReference type="Pfam" id="PF10145">
    <property type="entry name" value="PhageMin_Tail"/>
    <property type="match status" value="1"/>
</dbReference>
<dbReference type="EMBL" id="BAAFSG010000001">
    <property type="protein sequence ID" value="GAB1254597.1"/>
    <property type="molecule type" value="Genomic_DNA"/>
</dbReference>
<comment type="caution">
    <text evidence="3">The sequence shown here is derived from an EMBL/GenBank/DDBJ whole genome shotgun (WGS) entry which is preliminary data.</text>
</comment>
<keyword evidence="1" id="KW-0175">Coiled coil</keyword>
<gene>
    <name evidence="3" type="ORF">Defa_20840</name>
</gene>
<dbReference type="Proteomes" id="UP001628192">
    <property type="component" value="Unassembled WGS sequence"/>
</dbReference>
<evidence type="ECO:0000256" key="1">
    <source>
        <dbReference type="SAM" id="Coils"/>
    </source>
</evidence>
<feature type="coiled-coil region" evidence="1">
    <location>
        <begin position="82"/>
        <end position="109"/>
    </location>
</feature>
<feature type="domain" description="Phage tail tape measure protein" evidence="2">
    <location>
        <begin position="189"/>
        <end position="350"/>
    </location>
</feature>
<protein>
    <recommendedName>
        <fullName evidence="2">Phage tail tape measure protein domain-containing protein</fullName>
    </recommendedName>
</protein>
<evidence type="ECO:0000313" key="3">
    <source>
        <dbReference type="EMBL" id="GAB1254597.1"/>
    </source>
</evidence>
<sequence>MSDMQVQAELKLKDSLSRPAGTALDSLGKSAAKTGAAVDAIGKGDAVKAMAKDAKAAAKSMDAIGNEAKDAARSMDAIASESREIGGNLQKAEQRASALRRQLRGVGQTARDAVSHMQRLGKGMDGVWKTGAGIAASGYAAKAALDKPVARETQYLNDANIADVDVNKLRALDAAAVKYGGGTMDGARATRGVLFAQGLDFETTDKVLHGIQRTATATGSEGADLANMVAAGIKAKQFKPEETEKILGMATNAGAEGAFETKDMAKHMPGIFTNAPDMLGVKGAAYHYANLQVMRDAAGSSDEAATLYENLQAFRNGPEAAKNLKKKKVNLTKIYQRAAANGDDMNVAFVDAIQRGVVEKDKLYKSITGKMANAKGPELEALKRQRATRQSELFGQIIGDRQARQAAVALANGKDRRAEVLAKIEDNPLAAVDKFFERVQTSTQTKFDGLGNAWETAMDGFFGKVKGNVDAGLTSATDFMVSHPEGSVALAGATAVGGSFAAGSGAMAVVDFLRKGKGVAPGAGQGTATVVDAAADATATIGKGAKALTGAGRIAKIGGPVGAALAAVDAIATEMDESLTREQKNISHSGTAGGFVGGLGGAAAGAAAGSVVPVVGTIVGAIIGGILGSLGGAEVGEQVGKAIWAPSESDGQRPMSDEYAEAMQYIQQQAAQPIQATIQLNVELDGDKVAEAVEQRQLRESTRR</sequence>
<evidence type="ECO:0000313" key="4">
    <source>
        <dbReference type="Proteomes" id="UP001628192"/>
    </source>
</evidence>
<evidence type="ECO:0000259" key="2">
    <source>
        <dbReference type="Pfam" id="PF10145"/>
    </source>
</evidence>
<keyword evidence="4" id="KW-1185">Reference proteome</keyword>
<organism evidence="3 4">
    <name type="scientific">Desulfovibrio falkowii</name>
    <dbReference type="NCBI Taxonomy" id="3136602"/>
    <lineage>
        <taxon>Bacteria</taxon>
        <taxon>Pseudomonadati</taxon>
        <taxon>Thermodesulfobacteriota</taxon>
        <taxon>Desulfovibrionia</taxon>
        <taxon>Desulfovibrionales</taxon>
        <taxon>Desulfovibrionaceae</taxon>
        <taxon>Desulfovibrio</taxon>
    </lineage>
</organism>
<name>A0ABQ0EAG5_9BACT</name>